<gene>
    <name evidence="1" type="ORF">FHW36_11045</name>
</gene>
<keyword evidence="2" id="KW-1185">Reference proteome</keyword>
<organism evidence="1 2">
    <name type="scientific">Chitinophaga polysaccharea</name>
    <dbReference type="NCBI Taxonomy" id="1293035"/>
    <lineage>
        <taxon>Bacteria</taxon>
        <taxon>Pseudomonadati</taxon>
        <taxon>Bacteroidota</taxon>
        <taxon>Chitinophagia</taxon>
        <taxon>Chitinophagales</taxon>
        <taxon>Chitinophagaceae</taxon>
        <taxon>Chitinophaga</taxon>
    </lineage>
</organism>
<sequence length="79" mass="9593">MILVIITFLLLLLFLGWVLLFRHFRALQVANINIVKQEQKEASLLYQLHEIKKKNHQLEDKLREVQYELYHEKQKAAHR</sequence>
<protein>
    <submittedName>
        <fullName evidence="1">Uncharacterized protein</fullName>
    </submittedName>
</protein>
<evidence type="ECO:0000313" key="1">
    <source>
        <dbReference type="EMBL" id="TWF34847.1"/>
    </source>
</evidence>
<name>A0A561P9Q7_9BACT</name>
<proteinExistence type="predicted"/>
<evidence type="ECO:0000313" key="2">
    <source>
        <dbReference type="Proteomes" id="UP000320811"/>
    </source>
</evidence>
<accession>A0A561P9Q7</accession>
<dbReference type="Proteomes" id="UP000320811">
    <property type="component" value="Unassembled WGS sequence"/>
</dbReference>
<dbReference type="RefSeq" id="WP_145673522.1">
    <property type="nucleotide sequence ID" value="NZ_VIWO01000010.1"/>
</dbReference>
<comment type="caution">
    <text evidence="1">The sequence shown here is derived from an EMBL/GenBank/DDBJ whole genome shotgun (WGS) entry which is preliminary data.</text>
</comment>
<dbReference type="AlphaFoldDB" id="A0A561P9Q7"/>
<dbReference type="EMBL" id="VIWO01000010">
    <property type="protein sequence ID" value="TWF34847.1"/>
    <property type="molecule type" value="Genomic_DNA"/>
</dbReference>
<reference evidence="1 2" key="1">
    <citation type="submission" date="2019-06" db="EMBL/GenBank/DDBJ databases">
        <title>Sorghum-associated microbial communities from plants grown in Nebraska, USA.</title>
        <authorList>
            <person name="Schachtman D."/>
        </authorList>
    </citation>
    <scope>NUCLEOTIDE SEQUENCE [LARGE SCALE GENOMIC DNA]</scope>
    <source>
        <strain evidence="1 2">1209</strain>
    </source>
</reference>
<dbReference type="OrthoDB" id="9939494at2"/>